<feature type="transmembrane region" description="Helical" evidence="2">
    <location>
        <begin position="293"/>
        <end position="313"/>
    </location>
</feature>
<dbReference type="Proteomes" id="UP001174936">
    <property type="component" value="Unassembled WGS sequence"/>
</dbReference>
<evidence type="ECO:0000256" key="2">
    <source>
        <dbReference type="SAM" id="Phobius"/>
    </source>
</evidence>
<feature type="transmembrane region" description="Helical" evidence="2">
    <location>
        <begin position="562"/>
        <end position="580"/>
    </location>
</feature>
<gene>
    <name evidence="3" type="ORF">B0T16DRAFT_324264</name>
</gene>
<feature type="transmembrane region" description="Helical" evidence="2">
    <location>
        <begin position="163"/>
        <end position="184"/>
    </location>
</feature>
<dbReference type="EMBL" id="JAULSV010000003">
    <property type="protein sequence ID" value="KAK0649264.1"/>
    <property type="molecule type" value="Genomic_DNA"/>
</dbReference>
<organism evidence="3 4">
    <name type="scientific">Cercophora newfieldiana</name>
    <dbReference type="NCBI Taxonomy" id="92897"/>
    <lineage>
        <taxon>Eukaryota</taxon>
        <taxon>Fungi</taxon>
        <taxon>Dikarya</taxon>
        <taxon>Ascomycota</taxon>
        <taxon>Pezizomycotina</taxon>
        <taxon>Sordariomycetes</taxon>
        <taxon>Sordariomycetidae</taxon>
        <taxon>Sordariales</taxon>
        <taxon>Lasiosphaeriaceae</taxon>
        <taxon>Cercophora</taxon>
    </lineage>
</organism>
<comment type="caution">
    <text evidence="3">The sequence shown here is derived from an EMBL/GenBank/DDBJ whole genome shotgun (WGS) entry which is preliminary data.</text>
</comment>
<evidence type="ECO:0000313" key="3">
    <source>
        <dbReference type="EMBL" id="KAK0649264.1"/>
    </source>
</evidence>
<dbReference type="PANTHER" id="PTHR42101:SF1">
    <property type="entry name" value="LOW TEMPERATURE REQUIREMENT A"/>
    <property type="match status" value="1"/>
</dbReference>
<feature type="region of interest" description="Disordered" evidence="1">
    <location>
        <begin position="609"/>
        <end position="643"/>
    </location>
</feature>
<dbReference type="AlphaFoldDB" id="A0AA40CUB0"/>
<name>A0AA40CUB0_9PEZI</name>
<feature type="transmembrane region" description="Helical" evidence="2">
    <location>
        <begin position="532"/>
        <end position="550"/>
    </location>
</feature>
<evidence type="ECO:0000313" key="4">
    <source>
        <dbReference type="Proteomes" id="UP001174936"/>
    </source>
</evidence>
<keyword evidence="2" id="KW-0472">Membrane</keyword>
<feature type="transmembrane region" description="Helical" evidence="2">
    <location>
        <begin position="499"/>
        <end position="520"/>
    </location>
</feature>
<feature type="compositionally biased region" description="Basic and acidic residues" evidence="1">
    <location>
        <begin position="613"/>
        <end position="629"/>
    </location>
</feature>
<sequence>MAHPETLEVEKESKLPLLTSPLIRARRGSAGPTPASTFGRDQPDLDDFGYRDDVPQQEIPEFQKHDEATAIEVFYDLFFAANLTVFSDVVDITNTEKLATFVVYFTLLWFNWALLGLYDVRFITDSIFERAARAVHFGVMVGFAVICPNFSLSTQQSGTFQTMSVILMTSRLTMALQYGTILWYCRGYRRAKLPIAIMIGLNFVAGMIYLGLGFTFSGGNRSIYAIWFVITAIEIAVSVGLSLKWDVLSFQGTHLASRVSLLTFILMGEGLCLVCLGVVRIVQNANSWTPPTIGNVTAGVANIYVVFMIYFDWRRSIRLGKYKQLIWSLLHFPFHLAMRIFIEGSSQFVIWWKVFETADGVGVEFDKALAPIDDPNFNITTSWFVEQINNTVTNVFNTFVPKYAITIEEFNDAIAKLSEIPDEFWSDPELTLESPEVTDTLKTLSDLTLTIENSLLAGFKIDGFSGFTNTTFTTPEEVANLPTTIHDINSGKYDLVFKYAYIAAGITLILMNTLFIITSSRKWRPFDYFHKALNYLIGIGLCLVSLITLNLESYANFTSTPWPLPMLLLVFFLVLVIHHLPSPPPIFFGKGKAKKQSSTEGWEAVGVGYQNKGSEENSDGRVSEQRVQETDTLTEYRGAGAQQ</sequence>
<accession>A0AA40CUB0</accession>
<feature type="transmembrane region" description="Helical" evidence="2">
    <location>
        <begin position="132"/>
        <end position="151"/>
    </location>
</feature>
<evidence type="ECO:0008006" key="5">
    <source>
        <dbReference type="Google" id="ProtNLM"/>
    </source>
</evidence>
<feature type="transmembrane region" description="Helical" evidence="2">
    <location>
        <begin position="255"/>
        <end position="281"/>
    </location>
</feature>
<keyword evidence="2" id="KW-0812">Transmembrane</keyword>
<dbReference type="PANTHER" id="PTHR42101">
    <property type="entry name" value="CHROMOSOME 16, WHOLE GENOME SHOTGUN SEQUENCE"/>
    <property type="match status" value="1"/>
</dbReference>
<proteinExistence type="predicted"/>
<feature type="transmembrane region" description="Helical" evidence="2">
    <location>
        <begin position="101"/>
        <end position="120"/>
    </location>
</feature>
<reference evidence="3" key="1">
    <citation type="submission" date="2023-06" db="EMBL/GenBank/DDBJ databases">
        <title>Genome-scale phylogeny and comparative genomics of the fungal order Sordariales.</title>
        <authorList>
            <consortium name="Lawrence Berkeley National Laboratory"/>
            <person name="Hensen N."/>
            <person name="Bonometti L."/>
            <person name="Westerberg I."/>
            <person name="Brannstrom I.O."/>
            <person name="Guillou S."/>
            <person name="Cros-Aarteil S."/>
            <person name="Calhoun S."/>
            <person name="Haridas S."/>
            <person name="Kuo A."/>
            <person name="Mondo S."/>
            <person name="Pangilinan J."/>
            <person name="Riley R."/>
            <person name="Labutti K."/>
            <person name="Andreopoulos B."/>
            <person name="Lipzen A."/>
            <person name="Chen C."/>
            <person name="Yanf M."/>
            <person name="Daum C."/>
            <person name="Ng V."/>
            <person name="Clum A."/>
            <person name="Steindorff A."/>
            <person name="Ohm R."/>
            <person name="Martin F."/>
            <person name="Silar P."/>
            <person name="Natvig D."/>
            <person name="Lalanne C."/>
            <person name="Gautier V."/>
            <person name="Ament-Velasquez S.L."/>
            <person name="Kruys A."/>
            <person name="Hutchinson M.I."/>
            <person name="Powell A.J."/>
            <person name="Barry K."/>
            <person name="Miller A.N."/>
            <person name="Grigoriev I.V."/>
            <person name="Debuchy R."/>
            <person name="Gladieux P."/>
            <person name="Thoren M.H."/>
            <person name="Johannesson H."/>
        </authorList>
    </citation>
    <scope>NUCLEOTIDE SEQUENCE</scope>
    <source>
        <strain evidence="3">SMH2532-1</strain>
    </source>
</reference>
<keyword evidence="4" id="KW-1185">Reference proteome</keyword>
<feature type="transmembrane region" description="Helical" evidence="2">
    <location>
        <begin position="222"/>
        <end position="243"/>
    </location>
</feature>
<feature type="transmembrane region" description="Helical" evidence="2">
    <location>
        <begin position="196"/>
        <end position="216"/>
    </location>
</feature>
<protein>
    <recommendedName>
        <fullName evidence="5">Low temperature requirement A</fullName>
    </recommendedName>
</protein>
<keyword evidence="2" id="KW-1133">Transmembrane helix</keyword>
<evidence type="ECO:0000256" key="1">
    <source>
        <dbReference type="SAM" id="MobiDB-lite"/>
    </source>
</evidence>